<protein>
    <submittedName>
        <fullName evidence="1">Uncharacterized protein</fullName>
    </submittedName>
</protein>
<sequence length="96" mass="10437">MVICKSSAYKEVFALSVKPQNNSKSAFASKYRSVSGSAFVSAKTDGSKFCIVVKNILDVTAGSMRHVTRNQAKLLGNKPPECHLNLLFSLVCLKKV</sequence>
<organism evidence="1 2">
    <name type="scientific">Solanum commersonii</name>
    <name type="common">Commerson's wild potato</name>
    <name type="synonym">Commerson's nightshade</name>
    <dbReference type="NCBI Taxonomy" id="4109"/>
    <lineage>
        <taxon>Eukaryota</taxon>
        <taxon>Viridiplantae</taxon>
        <taxon>Streptophyta</taxon>
        <taxon>Embryophyta</taxon>
        <taxon>Tracheophyta</taxon>
        <taxon>Spermatophyta</taxon>
        <taxon>Magnoliopsida</taxon>
        <taxon>eudicotyledons</taxon>
        <taxon>Gunneridae</taxon>
        <taxon>Pentapetalae</taxon>
        <taxon>asterids</taxon>
        <taxon>lamiids</taxon>
        <taxon>Solanales</taxon>
        <taxon>Solanaceae</taxon>
        <taxon>Solanoideae</taxon>
        <taxon>Solaneae</taxon>
        <taxon>Solanum</taxon>
    </lineage>
</organism>
<gene>
    <name evidence="1" type="ORF">H5410_040338</name>
</gene>
<keyword evidence="2" id="KW-1185">Reference proteome</keyword>
<evidence type="ECO:0000313" key="2">
    <source>
        <dbReference type="Proteomes" id="UP000824120"/>
    </source>
</evidence>
<proteinExistence type="predicted"/>
<dbReference type="Proteomes" id="UP000824120">
    <property type="component" value="Chromosome 8"/>
</dbReference>
<evidence type="ECO:0000313" key="1">
    <source>
        <dbReference type="EMBL" id="KAG5589824.1"/>
    </source>
</evidence>
<dbReference type="EMBL" id="JACXVP010000008">
    <property type="protein sequence ID" value="KAG5589824.1"/>
    <property type="molecule type" value="Genomic_DNA"/>
</dbReference>
<accession>A0A9J5XRR9</accession>
<name>A0A9J5XRR9_SOLCO</name>
<reference evidence="1 2" key="1">
    <citation type="submission" date="2020-09" db="EMBL/GenBank/DDBJ databases">
        <title>De no assembly of potato wild relative species, Solanum commersonii.</title>
        <authorList>
            <person name="Cho K."/>
        </authorList>
    </citation>
    <scope>NUCLEOTIDE SEQUENCE [LARGE SCALE GENOMIC DNA]</scope>
    <source>
        <strain evidence="1">LZ3.2</strain>
        <tissue evidence="1">Leaf</tissue>
    </source>
</reference>
<dbReference type="AlphaFoldDB" id="A0A9J5XRR9"/>
<comment type="caution">
    <text evidence="1">The sequence shown here is derived from an EMBL/GenBank/DDBJ whole genome shotgun (WGS) entry which is preliminary data.</text>
</comment>